<dbReference type="Proteomes" id="UP001500843">
    <property type="component" value="Unassembled WGS sequence"/>
</dbReference>
<sequence>MTPSGARDSLLGLKRLRGAGPGSTSMDDQDATKHLLEGTVMKLRRIGAAGAALTVLAALGSCSFSGTDGTETATGVQPVSGVTGAVTLQTWALEPSFTQYVEGVIDDFEREYPGTTVTWLDQPGDGYSEKVLSQAAAGELPDVTNLPPDFALQLAREGLLTDIAGVDETLADTYVPGALEAYRYAGVDGTFGYPWYLTTDLNYWNTEMFENAGLDPAAPPTTLVELVEQARTMMDTTGDYLMSRTPGLGDFAAAGLPVLSDDGTEFTFNTPEAAELLDVYRAAYADGLLPDDVLTDAYLGNSRLFIEGRVAWSTGGGNFINRVIKTNPALEGKIASSPYLGATPLYVQGLSVSEESANRPAAIALARFMTNAANQEAFAAEVPGVFPSTTASQENPDLAQSDGTPQGAAKEIAFSSLPTAEVLQPMEVDEAMTTVINQQLVAAIAGDKTSRDALDAAVEECNKLLADL</sequence>
<organism evidence="6 7">
    <name type="scientific">Promicromonospora umidemergens</name>
    <dbReference type="NCBI Taxonomy" id="629679"/>
    <lineage>
        <taxon>Bacteria</taxon>
        <taxon>Bacillati</taxon>
        <taxon>Actinomycetota</taxon>
        <taxon>Actinomycetes</taxon>
        <taxon>Micrococcales</taxon>
        <taxon>Promicromonosporaceae</taxon>
        <taxon>Promicromonospora</taxon>
    </lineage>
</organism>
<keyword evidence="3" id="KW-0472">Membrane</keyword>
<dbReference type="Gene3D" id="3.40.190.10">
    <property type="entry name" value="Periplasmic binding protein-like II"/>
    <property type="match status" value="1"/>
</dbReference>
<dbReference type="PANTHER" id="PTHR43649:SF33">
    <property type="entry name" value="POLYGALACTURONAN_RHAMNOGALACTURONAN-BINDING PROTEIN YTCQ"/>
    <property type="match status" value="1"/>
</dbReference>
<keyword evidence="2" id="KW-0732">Signal</keyword>
<accession>A0ABP8XX40</accession>
<dbReference type="EMBL" id="BAABHM010000026">
    <property type="protein sequence ID" value="GAA4717109.1"/>
    <property type="molecule type" value="Genomic_DNA"/>
</dbReference>
<evidence type="ECO:0000256" key="1">
    <source>
        <dbReference type="ARBA" id="ARBA00022475"/>
    </source>
</evidence>
<dbReference type="InterPro" id="IPR006059">
    <property type="entry name" value="SBP"/>
</dbReference>
<dbReference type="InterPro" id="IPR050490">
    <property type="entry name" value="Bact_solute-bd_prot1"/>
</dbReference>
<keyword evidence="5" id="KW-0449">Lipoprotein</keyword>
<evidence type="ECO:0000256" key="2">
    <source>
        <dbReference type="ARBA" id="ARBA00022729"/>
    </source>
</evidence>
<name>A0ABP8XX40_9MICO</name>
<reference evidence="7" key="1">
    <citation type="journal article" date="2019" name="Int. J. Syst. Evol. Microbiol.">
        <title>The Global Catalogue of Microorganisms (GCM) 10K type strain sequencing project: providing services to taxonomists for standard genome sequencing and annotation.</title>
        <authorList>
            <consortium name="The Broad Institute Genomics Platform"/>
            <consortium name="The Broad Institute Genome Sequencing Center for Infectious Disease"/>
            <person name="Wu L."/>
            <person name="Ma J."/>
        </authorList>
    </citation>
    <scope>NUCLEOTIDE SEQUENCE [LARGE SCALE GENOMIC DNA]</scope>
    <source>
        <strain evidence="7">JCM 17975</strain>
    </source>
</reference>
<gene>
    <name evidence="6" type="ORF">GCM10023198_45820</name>
</gene>
<dbReference type="Pfam" id="PF01547">
    <property type="entry name" value="SBP_bac_1"/>
    <property type="match status" value="1"/>
</dbReference>
<proteinExistence type="predicted"/>
<evidence type="ECO:0000313" key="7">
    <source>
        <dbReference type="Proteomes" id="UP001500843"/>
    </source>
</evidence>
<protein>
    <submittedName>
        <fullName evidence="6">Extracellular solute-binding protein</fullName>
    </submittedName>
</protein>
<evidence type="ECO:0000256" key="4">
    <source>
        <dbReference type="ARBA" id="ARBA00023139"/>
    </source>
</evidence>
<evidence type="ECO:0000313" key="6">
    <source>
        <dbReference type="EMBL" id="GAA4717109.1"/>
    </source>
</evidence>
<dbReference type="SUPFAM" id="SSF53850">
    <property type="entry name" value="Periplasmic binding protein-like II"/>
    <property type="match status" value="1"/>
</dbReference>
<evidence type="ECO:0000256" key="5">
    <source>
        <dbReference type="ARBA" id="ARBA00023288"/>
    </source>
</evidence>
<evidence type="ECO:0000256" key="3">
    <source>
        <dbReference type="ARBA" id="ARBA00023136"/>
    </source>
</evidence>
<dbReference type="PANTHER" id="PTHR43649">
    <property type="entry name" value="ARABINOSE-BINDING PROTEIN-RELATED"/>
    <property type="match status" value="1"/>
</dbReference>
<comment type="caution">
    <text evidence="6">The sequence shown here is derived from an EMBL/GenBank/DDBJ whole genome shotgun (WGS) entry which is preliminary data.</text>
</comment>
<keyword evidence="7" id="KW-1185">Reference proteome</keyword>
<keyword evidence="4" id="KW-0564">Palmitate</keyword>
<keyword evidence="1" id="KW-1003">Cell membrane</keyword>